<comment type="caution">
    <text evidence="2">The sequence shown here is derived from an EMBL/GenBank/DDBJ whole genome shotgun (WGS) entry which is preliminary data.</text>
</comment>
<keyword evidence="3" id="KW-1185">Reference proteome</keyword>
<protein>
    <submittedName>
        <fullName evidence="2">Uncharacterized protein</fullName>
    </submittedName>
</protein>
<organism evidence="2 3">
    <name type="scientific">Kockovaella imperatae</name>
    <dbReference type="NCBI Taxonomy" id="4999"/>
    <lineage>
        <taxon>Eukaryota</taxon>
        <taxon>Fungi</taxon>
        <taxon>Dikarya</taxon>
        <taxon>Basidiomycota</taxon>
        <taxon>Agaricomycotina</taxon>
        <taxon>Tremellomycetes</taxon>
        <taxon>Tremellales</taxon>
        <taxon>Cuniculitremaceae</taxon>
        <taxon>Kockovaella</taxon>
    </lineage>
</organism>
<dbReference type="AlphaFoldDB" id="A0A1Y1USC8"/>
<evidence type="ECO:0000256" key="1">
    <source>
        <dbReference type="SAM" id="MobiDB-lite"/>
    </source>
</evidence>
<gene>
    <name evidence="2" type="ORF">BD324DRAFT_647757</name>
</gene>
<evidence type="ECO:0000313" key="2">
    <source>
        <dbReference type="EMBL" id="ORX40852.1"/>
    </source>
</evidence>
<dbReference type="OrthoDB" id="2429551at2759"/>
<sequence>MQSIQNAASQAASVAADLASQATTQVSSLAGQAAEATGLGVGGHSHAEEHLHRSTLPPDSQATPVKKMDTEGLAVFEGKHVRHDVLVKINQLAIDDKRHGLKELASLDLVTDEGKKGIDYYHPLRYFTVQRPMGEDFIGEVELEAGRCIHIRCHKASPTTEATFHSIDTRPSEEGGAIFTTGEPLGWFDY</sequence>
<feature type="region of interest" description="Disordered" evidence="1">
    <location>
        <begin position="39"/>
        <end position="64"/>
    </location>
</feature>
<proteinExistence type="predicted"/>
<evidence type="ECO:0000313" key="3">
    <source>
        <dbReference type="Proteomes" id="UP000193218"/>
    </source>
</evidence>
<reference evidence="2 3" key="1">
    <citation type="submission" date="2017-03" db="EMBL/GenBank/DDBJ databases">
        <title>Widespread Adenine N6-methylation of Active Genes in Fungi.</title>
        <authorList>
            <consortium name="DOE Joint Genome Institute"/>
            <person name="Mondo S.J."/>
            <person name="Dannebaum R.O."/>
            <person name="Kuo R.C."/>
            <person name="Louie K.B."/>
            <person name="Bewick A.J."/>
            <person name="Labutti K."/>
            <person name="Haridas S."/>
            <person name="Kuo A."/>
            <person name="Salamov A."/>
            <person name="Ahrendt S.R."/>
            <person name="Lau R."/>
            <person name="Bowen B.P."/>
            <person name="Lipzen A."/>
            <person name="Sullivan W."/>
            <person name="Andreopoulos W.B."/>
            <person name="Clum A."/>
            <person name="Lindquist E."/>
            <person name="Daum C."/>
            <person name="Northen T.R."/>
            <person name="Ramamoorthy G."/>
            <person name="Schmitz R.J."/>
            <person name="Gryganskyi A."/>
            <person name="Culley D."/>
            <person name="Magnuson J."/>
            <person name="James T.Y."/>
            <person name="O'Malley M.A."/>
            <person name="Stajich J.E."/>
            <person name="Spatafora J.W."/>
            <person name="Visel A."/>
            <person name="Grigoriev I.V."/>
        </authorList>
    </citation>
    <scope>NUCLEOTIDE SEQUENCE [LARGE SCALE GENOMIC DNA]</scope>
    <source>
        <strain evidence="2 3">NRRL Y-17943</strain>
    </source>
</reference>
<dbReference type="InParanoid" id="A0A1Y1USC8"/>
<dbReference type="Proteomes" id="UP000193218">
    <property type="component" value="Unassembled WGS sequence"/>
</dbReference>
<accession>A0A1Y1USC8</accession>
<name>A0A1Y1USC8_9TREE</name>
<dbReference type="EMBL" id="NBSH01000001">
    <property type="protein sequence ID" value="ORX40852.1"/>
    <property type="molecule type" value="Genomic_DNA"/>
</dbReference>
<dbReference type="GeneID" id="33559522"/>
<dbReference type="RefSeq" id="XP_021874531.1">
    <property type="nucleotide sequence ID" value="XM_022017713.1"/>
</dbReference>